<feature type="region of interest" description="Disordered" evidence="1">
    <location>
        <begin position="67"/>
        <end position="98"/>
    </location>
</feature>
<dbReference type="EMBL" id="JANBUO010001444">
    <property type="protein sequence ID" value="KAJ2798244.1"/>
    <property type="molecule type" value="Genomic_DNA"/>
</dbReference>
<keyword evidence="3" id="KW-1185">Reference proteome</keyword>
<proteinExistence type="predicted"/>
<evidence type="ECO:0000256" key="1">
    <source>
        <dbReference type="SAM" id="MobiDB-lite"/>
    </source>
</evidence>
<accession>A0A9W8HSH5</accession>
<protein>
    <submittedName>
        <fullName evidence="2">Uncharacterized protein</fullName>
    </submittedName>
</protein>
<gene>
    <name evidence="2" type="ORF">H4R20_004892</name>
</gene>
<name>A0A9W8HSH5_9FUNG</name>
<dbReference type="AlphaFoldDB" id="A0A9W8HSH5"/>
<evidence type="ECO:0000313" key="3">
    <source>
        <dbReference type="Proteomes" id="UP001140094"/>
    </source>
</evidence>
<dbReference type="OrthoDB" id="5567890at2759"/>
<organism evidence="2 3">
    <name type="scientific">Coemansia guatemalensis</name>
    <dbReference type="NCBI Taxonomy" id="2761395"/>
    <lineage>
        <taxon>Eukaryota</taxon>
        <taxon>Fungi</taxon>
        <taxon>Fungi incertae sedis</taxon>
        <taxon>Zoopagomycota</taxon>
        <taxon>Kickxellomycotina</taxon>
        <taxon>Kickxellomycetes</taxon>
        <taxon>Kickxellales</taxon>
        <taxon>Kickxellaceae</taxon>
        <taxon>Coemansia</taxon>
    </lineage>
</organism>
<evidence type="ECO:0000313" key="2">
    <source>
        <dbReference type="EMBL" id="KAJ2798244.1"/>
    </source>
</evidence>
<comment type="caution">
    <text evidence="2">The sequence shown here is derived from an EMBL/GenBank/DDBJ whole genome shotgun (WGS) entry which is preliminary data.</text>
</comment>
<sequence length="140" mass="16046">MASSITLTGNRSVTVRQYGGNPSVRPYPRGGEPDQMLRRLVQDLNASRIDEETEEDLVRENVNWHTNNADQTATALSPNPDTTSNGIPDTTTTSRRKKVARTIKTKSMRLLRLIAYYLRRLFEDYTAAASMYRPLQYRMY</sequence>
<feature type="compositionally biased region" description="Polar residues" evidence="1">
    <location>
        <begin position="67"/>
        <end position="93"/>
    </location>
</feature>
<dbReference type="Proteomes" id="UP001140094">
    <property type="component" value="Unassembled WGS sequence"/>
</dbReference>
<reference evidence="2" key="1">
    <citation type="submission" date="2022-07" db="EMBL/GenBank/DDBJ databases">
        <title>Phylogenomic reconstructions and comparative analyses of Kickxellomycotina fungi.</title>
        <authorList>
            <person name="Reynolds N.K."/>
            <person name="Stajich J.E."/>
            <person name="Barry K."/>
            <person name="Grigoriev I.V."/>
            <person name="Crous P."/>
            <person name="Smith M.E."/>
        </authorList>
    </citation>
    <scope>NUCLEOTIDE SEQUENCE</scope>
    <source>
        <strain evidence="2">NRRL 1565</strain>
    </source>
</reference>